<dbReference type="HOGENOM" id="CLU_039745_1_0_1"/>
<reference evidence="3 4" key="1">
    <citation type="journal article" date="2012" name="Proc. Natl. Acad. Sci. U.S.A.">
        <title>Comparative genomics of Ceriporiopsis subvermispora and Phanerochaete chrysosporium provide insight into selective ligninolysis.</title>
        <authorList>
            <person name="Fernandez-Fueyo E."/>
            <person name="Ruiz-Duenas F.J."/>
            <person name="Ferreira P."/>
            <person name="Floudas D."/>
            <person name="Hibbett D.S."/>
            <person name="Canessa P."/>
            <person name="Larrondo L.F."/>
            <person name="James T.Y."/>
            <person name="Seelenfreund D."/>
            <person name="Lobos S."/>
            <person name="Polanco R."/>
            <person name="Tello M."/>
            <person name="Honda Y."/>
            <person name="Watanabe T."/>
            <person name="Watanabe T."/>
            <person name="Ryu J.S."/>
            <person name="Kubicek C.P."/>
            <person name="Schmoll M."/>
            <person name="Gaskell J."/>
            <person name="Hammel K.E."/>
            <person name="St John F.J."/>
            <person name="Vanden Wymelenberg A."/>
            <person name="Sabat G."/>
            <person name="Splinter BonDurant S."/>
            <person name="Syed K."/>
            <person name="Yadav J.S."/>
            <person name="Doddapaneni H."/>
            <person name="Subramanian V."/>
            <person name="Lavin J.L."/>
            <person name="Oguiza J.A."/>
            <person name="Perez G."/>
            <person name="Pisabarro A.G."/>
            <person name="Ramirez L."/>
            <person name="Santoyo F."/>
            <person name="Master E."/>
            <person name="Coutinho P.M."/>
            <person name="Henrissat B."/>
            <person name="Lombard V."/>
            <person name="Magnuson J.K."/>
            <person name="Kuees U."/>
            <person name="Hori C."/>
            <person name="Igarashi K."/>
            <person name="Samejima M."/>
            <person name="Held B.W."/>
            <person name="Barry K.W."/>
            <person name="LaButti K.M."/>
            <person name="Lapidus A."/>
            <person name="Lindquist E.A."/>
            <person name="Lucas S.M."/>
            <person name="Riley R."/>
            <person name="Salamov A.A."/>
            <person name="Hoffmeister D."/>
            <person name="Schwenk D."/>
            <person name="Hadar Y."/>
            <person name="Yarden O."/>
            <person name="de Vries R.P."/>
            <person name="Wiebenga A."/>
            <person name="Stenlid J."/>
            <person name="Eastwood D."/>
            <person name="Grigoriev I.V."/>
            <person name="Berka R.M."/>
            <person name="Blanchette R.A."/>
            <person name="Kersten P."/>
            <person name="Martinez A.T."/>
            <person name="Vicuna R."/>
            <person name="Cullen D."/>
        </authorList>
    </citation>
    <scope>NUCLEOTIDE SEQUENCE [LARGE SCALE GENOMIC DNA]</scope>
    <source>
        <strain evidence="3 4">B</strain>
    </source>
</reference>
<dbReference type="Gene3D" id="3.40.30.110">
    <property type="match status" value="2"/>
</dbReference>
<feature type="domain" description="GST N-terminal" evidence="1">
    <location>
        <begin position="5"/>
        <end position="84"/>
    </location>
</feature>
<dbReference type="Pfam" id="PF13417">
    <property type="entry name" value="GST_N_3"/>
    <property type="match status" value="1"/>
</dbReference>
<organism evidence="3 4">
    <name type="scientific">Ceriporiopsis subvermispora (strain B)</name>
    <name type="common">White-rot fungus</name>
    <name type="synonym">Gelatoporia subvermispora</name>
    <dbReference type="NCBI Taxonomy" id="914234"/>
    <lineage>
        <taxon>Eukaryota</taxon>
        <taxon>Fungi</taxon>
        <taxon>Dikarya</taxon>
        <taxon>Basidiomycota</taxon>
        <taxon>Agaricomycotina</taxon>
        <taxon>Agaricomycetes</taxon>
        <taxon>Polyporales</taxon>
        <taxon>Gelatoporiaceae</taxon>
        <taxon>Gelatoporia</taxon>
    </lineage>
</organism>
<dbReference type="STRING" id="914234.M2PMU7"/>
<dbReference type="InterPro" id="IPR004045">
    <property type="entry name" value="Glutathione_S-Trfase_N"/>
</dbReference>
<feature type="domain" description="GST C-terminal" evidence="2">
    <location>
        <begin position="105"/>
        <end position="251"/>
    </location>
</feature>
<keyword evidence="4" id="KW-1185">Reference proteome</keyword>
<dbReference type="EMBL" id="KB445796">
    <property type="protein sequence ID" value="EMD37739.1"/>
    <property type="molecule type" value="Genomic_DNA"/>
</dbReference>
<evidence type="ECO:0000313" key="3">
    <source>
        <dbReference type="EMBL" id="EMD37739.1"/>
    </source>
</evidence>
<dbReference type="CDD" id="cd00570">
    <property type="entry name" value="GST_N_family"/>
    <property type="match status" value="1"/>
</dbReference>
<dbReference type="Proteomes" id="UP000016930">
    <property type="component" value="Unassembled WGS sequence"/>
</dbReference>
<dbReference type="OrthoDB" id="202840at2759"/>
<dbReference type="PROSITE" id="PS50404">
    <property type="entry name" value="GST_NTER"/>
    <property type="match status" value="1"/>
</dbReference>
<dbReference type="InterPro" id="IPR036282">
    <property type="entry name" value="Glutathione-S-Trfase_C_sf"/>
</dbReference>
<evidence type="ECO:0000259" key="1">
    <source>
        <dbReference type="PROSITE" id="PS50404"/>
    </source>
</evidence>
<dbReference type="SUPFAM" id="SSF52833">
    <property type="entry name" value="Thioredoxin-like"/>
    <property type="match status" value="1"/>
</dbReference>
<dbReference type="InterPro" id="IPR010987">
    <property type="entry name" value="Glutathione-S-Trfase_C-like"/>
</dbReference>
<name>M2PMU7_CERS8</name>
<evidence type="ECO:0000313" key="4">
    <source>
        <dbReference type="Proteomes" id="UP000016930"/>
    </source>
</evidence>
<sequence length="338" mass="37899">MGPKPPVVLYHYDASPISTEIKSILTLKGIPHKRVAVANMPPRPELRMLGISYRRIPVLAIGNDIYCDSALIGPTLERRFPPSEGYGTIFPKRKGGRGSDSGVIKAYSEFYIKKALSVMVSKSIPVHKFGPAFVKDRSEWWGTEIEDAKVLEGQYPYNRSALASHLLLLEEQLEDGREWLMDTESPSLADISAHLIFNWVRFFKALRGVYKEHQYPNVELWLKRFSEHLEAQQKTSRAVFENISGEEGAKFICSSPHQDPTVTGFDEIEASRLKVALGEIVSVSPSDNGKVPTIGKLVALSRQDVVIETMGTEGRSVICHFPRLEYMVQASSHTRTKL</sequence>
<dbReference type="AlphaFoldDB" id="M2PMU7"/>
<protein>
    <recommendedName>
        <fullName evidence="5">GST N-terminal domain-containing protein</fullName>
    </recommendedName>
</protein>
<dbReference type="InterPro" id="IPR058268">
    <property type="entry name" value="DUF7962"/>
</dbReference>
<accession>M2PMU7</accession>
<gene>
    <name evidence="3" type="ORF">CERSUDRAFT_83474</name>
</gene>
<evidence type="ECO:0000259" key="2">
    <source>
        <dbReference type="PROSITE" id="PS50405"/>
    </source>
</evidence>
<dbReference type="PROSITE" id="PS50405">
    <property type="entry name" value="GST_CTER"/>
    <property type="match status" value="1"/>
</dbReference>
<dbReference type="Pfam" id="PF25907">
    <property type="entry name" value="DUF7962"/>
    <property type="match status" value="1"/>
</dbReference>
<proteinExistence type="predicted"/>
<dbReference type="InterPro" id="IPR036249">
    <property type="entry name" value="Thioredoxin-like_sf"/>
</dbReference>
<evidence type="ECO:0008006" key="5">
    <source>
        <dbReference type="Google" id="ProtNLM"/>
    </source>
</evidence>
<dbReference type="SUPFAM" id="SSF47616">
    <property type="entry name" value="GST C-terminal domain-like"/>
    <property type="match status" value="1"/>
</dbReference>
<dbReference type="Gene3D" id="1.20.1050.10">
    <property type="match status" value="1"/>
</dbReference>